<proteinExistence type="predicted"/>
<feature type="compositionally biased region" description="Basic and acidic residues" evidence="1">
    <location>
        <begin position="1020"/>
        <end position="1031"/>
    </location>
</feature>
<evidence type="ECO:0000256" key="1">
    <source>
        <dbReference type="SAM" id="MobiDB-lite"/>
    </source>
</evidence>
<dbReference type="EMBL" id="GDKF01009523">
    <property type="protein sequence ID" value="JAT69099.1"/>
    <property type="molecule type" value="Transcribed_RNA"/>
</dbReference>
<reference evidence="2" key="1">
    <citation type="submission" date="2015-08" db="EMBL/GenBank/DDBJ databases">
        <authorList>
            <person name="Babu N.S."/>
            <person name="Beckwith C.J."/>
            <person name="Beseler K.G."/>
            <person name="Brison A."/>
            <person name="Carone J.V."/>
            <person name="Caskin T.P."/>
            <person name="Diamond M."/>
            <person name="Durham M.E."/>
            <person name="Foxe J.M."/>
            <person name="Go M."/>
            <person name="Henderson B.A."/>
            <person name="Jones I.B."/>
            <person name="McGettigan J.A."/>
            <person name="Micheletti S.J."/>
            <person name="Nasrallah M.E."/>
            <person name="Ortiz D."/>
            <person name="Piller C.R."/>
            <person name="Privatt S.R."/>
            <person name="Schneider S.L."/>
            <person name="Sharp S."/>
            <person name="Smith T.C."/>
            <person name="Stanton J.D."/>
            <person name="Ullery H.E."/>
            <person name="Wilson R.J."/>
            <person name="Serrano M.G."/>
            <person name="Buck G."/>
            <person name="Lee V."/>
            <person name="Wang Y."/>
            <person name="Carvalho R."/>
            <person name="Voegtly L."/>
            <person name="Shi R."/>
            <person name="Duckworth R."/>
            <person name="Johnson A."/>
            <person name="Loviza R."/>
            <person name="Walstead R."/>
            <person name="Shah Z."/>
            <person name="Kiflezghi M."/>
            <person name="Wade K."/>
            <person name="Ball S.L."/>
            <person name="Bradley K.W."/>
            <person name="Asai D.J."/>
            <person name="Bowman C.A."/>
            <person name="Russell D.A."/>
            <person name="Pope W.H."/>
            <person name="Jacobs-Sera D."/>
            <person name="Hendrix R.W."/>
            <person name="Hatfull G.F."/>
        </authorList>
    </citation>
    <scope>NUCLEOTIDE SEQUENCE</scope>
</reference>
<name>A0A1D1ZQG9_AUXPR</name>
<gene>
    <name evidence="2" type="ORF">g.60360</name>
</gene>
<sequence>MSAVEAHVQQLTVTELPSSLASILARFPNLRPAKKAPNEPRTPSKGYGVQSTQRQALAQGLVLLMQRASDLDTPDLTQLCRSALHQTFQREPWMWSLLLQRHADLVLAHAGAARLLAGVLSSLPDAMQARALESLAGHLQAAATATAAATGASARDGLEPFLALALNVLEAGFPGGLKGGGRGEAEEAQDPTQDTTQPPDFRPSPASAPALRLILVAGTATTSLGRRRAIRALAAQLSCAATVARIVGAWGEGRAAQRARRIQALALLLAGDCASRAFQPVTEEAGAVQGARTSLAALSTLLAVHWELAQYLAALGSRSSDVVDWPPPLRAQILRLLLDPDGVGGRQGPRIGLAPPLLAHALGLVAQGPLATGGDHAAHAEALRLVWLGHCACIQGLTAPHLVLHPGVRHGGPALMTAYRLHDALAGAGRPTVVQKSQPTPKGTGKATKRQRQAQEAAAAPPPDLLALLLGGAGAGHQSQGESASQWGGARDARLAAGRVPEEAERPLPSNRASMEEGSLEAPAVHPLLAMGDAALQPMQGNGQVATPAPLDLGTEELHAGVAGPPAASEPPRRRIQPQRLDAELPLLPIPAPGPPSPGRSGASGEQPDSDSGSLPPARVLMRPTPDMGEEEREAMWAAYIADKESMLDLLGDARYRDWFDEDSAPPPAARGGGGVDGALDAAFGGGTADGAPASLPASFLETSVAAPWQGAGAACLGLALCTLRACDGAGEVYAGDKVGAANGPLAWVQALLPPLEGSDAVALGVQAALGLLGFQSRNCWTAAMQGASSCPLGMVGLTLALHLHELVTRRARWAAPVWLEAVLKLLCWLMPLARQEAKQAALAERVARYAPLALLPDILREVLSSSRLGPSNLTPSSATALLDLEATPGRAPELADKAVTVWASLAWLAFHAAGHADCTEDPLPDWVVEEALDHPVVGVRGDTLRAALDWLFRRLAAAAAGWTGIAIFATPADPQTADDAAATPATTASALLPVWDVAATCACEVLLDAMGGAPCRDLGHRGKARADASPRRPPSPCDCEPAGRPIVPGAAPPASLVSGALDLMAACLACARRPLARLAAELDALTCAHAGRGSRDPRAATPPHAAHAAAEVLALSLELAGRVGGCVAVHEAAALEARRLLEEVMGLQAACAELLRTCPEACVAALASTADAAPRLFDPGEPGGADGADASPASPESSDADAPPAQPAPGAGRNAAARRRARLARVTNPYLKAVLCEEGGECVGEGELSDLEDFIVANPERDYGSFIGAHFPRPHESESEEGSGEGAAPPQDHD</sequence>
<feature type="compositionally biased region" description="Low complexity" evidence="1">
    <location>
        <begin position="473"/>
        <end position="499"/>
    </location>
</feature>
<evidence type="ECO:0000313" key="2">
    <source>
        <dbReference type="EMBL" id="JAT69099.1"/>
    </source>
</evidence>
<protein>
    <submittedName>
        <fullName evidence="2">Uncharacterized protein</fullName>
    </submittedName>
</protein>
<feature type="region of interest" description="Disordered" evidence="1">
    <location>
        <begin position="429"/>
        <end position="460"/>
    </location>
</feature>
<feature type="compositionally biased region" description="Low complexity" evidence="1">
    <location>
        <begin position="1188"/>
        <end position="1216"/>
    </location>
</feature>
<feature type="region of interest" description="Disordered" evidence="1">
    <location>
        <begin position="473"/>
        <end position="519"/>
    </location>
</feature>
<feature type="region of interest" description="Disordered" evidence="1">
    <location>
        <begin position="1267"/>
        <end position="1295"/>
    </location>
</feature>
<organism evidence="2">
    <name type="scientific">Auxenochlorella protothecoides</name>
    <name type="common">Green microalga</name>
    <name type="synonym">Chlorella protothecoides</name>
    <dbReference type="NCBI Taxonomy" id="3075"/>
    <lineage>
        <taxon>Eukaryota</taxon>
        <taxon>Viridiplantae</taxon>
        <taxon>Chlorophyta</taxon>
        <taxon>core chlorophytes</taxon>
        <taxon>Trebouxiophyceae</taxon>
        <taxon>Chlorellales</taxon>
        <taxon>Chlorellaceae</taxon>
        <taxon>Auxenochlorella</taxon>
    </lineage>
</organism>
<feature type="region of interest" description="Disordered" evidence="1">
    <location>
        <begin position="586"/>
        <end position="631"/>
    </location>
</feature>
<feature type="compositionally biased region" description="Low complexity" evidence="1">
    <location>
        <begin position="190"/>
        <end position="199"/>
    </location>
</feature>
<feature type="compositionally biased region" description="Pro residues" evidence="1">
    <location>
        <begin position="588"/>
        <end position="598"/>
    </location>
</feature>
<feature type="region of interest" description="Disordered" evidence="1">
    <location>
        <begin position="1175"/>
        <end position="1220"/>
    </location>
</feature>
<feature type="region of interest" description="Disordered" evidence="1">
    <location>
        <begin position="1020"/>
        <end position="1041"/>
    </location>
</feature>
<feature type="region of interest" description="Disordered" evidence="1">
    <location>
        <begin position="177"/>
        <end position="204"/>
    </location>
</feature>
<accession>A0A1D1ZQG9</accession>
<feature type="region of interest" description="Disordered" evidence="1">
    <location>
        <begin position="31"/>
        <end position="52"/>
    </location>
</feature>